<accession>A0ABU9B3S1</accession>
<dbReference type="RefSeq" id="WP_341407680.1">
    <property type="nucleotide sequence ID" value="NZ_JBBUKT010000014.1"/>
</dbReference>
<feature type="signal peptide" evidence="1">
    <location>
        <begin position="1"/>
        <end position="23"/>
    </location>
</feature>
<feature type="chain" id="PRO_5045177083" evidence="1">
    <location>
        <begin position="24"/>
        <end position="227"/>
    </location>
</feature>
<gene>
    <name evidence="2" type="ORF">WKV53_25570</name>
</gene>
<dbReference type="EMBL" id="JBBUKT010000014">
    <property type="protein sequence ID" value="MEK7953912.1"/>
    <property type="molecule type" value="Genomic_DNA"/>
</dbReference>
<name>A0ABU9B3S1_9BACT</name>
<evidence type="ECO:0000313" key="2">
    <source>
        <dbReference type="EMBL" id="MEK7953912.1"/>
    </source>
</evidence>
<reference evidence="2 3" key="1">
    <citation type="submission" date="2024-04" db="EMBL/GenBank/DDBJ databases">
        <title>Luteolibacter sp. isolated from soil.</title>
        <authorList>
            <person name="An J."/>
        </authorList>
    </citation>
    <scope>NUCLEOTIDE SEQUENCE [LARGE SCALE GENOMIC DNA]</scope>
    <source>
        <strain evidence="2 3">Y139</strain>
    </source>
</reference>
<comment type="caution">
    <text evidence="2">The sequence shown here is derived from an EMBL/GenBank/DDBJ whole genome shotgun (WGS) entry which is preliminary data.</text>
</comment>
<keyword evidence="3" id="KW-1185">Reference proteome</keyword>
<evidence type="ECO:0000256" key="1">
    <source>
        <dbReference type="SAM" id="SignalP"/>
    </source>
</evidence>
<proteinExistence type="predicted"/>
<organism evidence="2 3">
    <name type="scientific">Luteolibacter soli</name>
    <dbReference type="NCBI Taxonomy" id="3135280"/>
    <lineage>
        <taxon>Bacteria</taxon>
        <taxon>Pseudomonadati</taxon>
        <taxon>Verrucomicrobiota</taxon>
        <taxon>Verrucomicrobiia</taxon>
        <taxon>Verrucomicrobiales</taxon>
        <taxon>Verrucomicrobiaceae</taxon>
        <taxon>Luteolibacter</taxon>
    </lineage>
</organism>
<dbReference type="Proteomes" id="UP001371305">
    <property type="component" value="Unassembled WGS sequence"/>
</dbReference>
<protein>
    <submittedName>
        <fullName evidence="2">Uncharacterized protein</fullName>
    </submittedName>
</protein>
<sequence length="227" mass="24132">MKTTLGAALAAFILPLLATSAYAQNDIARNNYKVKAKASADLQTSVNDTTGIKVGTNDVIAALLNELGPAFNNVKASQCDIIAHYENDEDILDQVEYYLVRTRGSGVRFKVRLDPGFFDTSSGTTVFRRTFSANNTTVKADFTDANTLANFNFGDVTLLGHGLTNGNVTIKDVGTLAARLNQANAHFDGSISGDVDGDNLAGSLSIDFGSALSNDVFDALPLILFPI</sequence>
<keyword evidence="1" id="KW-0732">Signal</keyword>
<evidence type="ECO:0000313" key="3">
    <source>
        <dbReference type="Proteomes" id="UP001371305"/>
    </source>
</evidence>